<evidence type="ECO:0000256" key="2">
    <source>
        <dbReference type="ARBA" id="ARBA00022741"/>
    </source>
</evidence>
<feature type="region of interest" description="Disordered" evidence="6">
    <location>
        <begin position="486"/>
        <end position="515"/>
    </location>
</feature>
<feature type="region of interest" description="Disordered" evidence="6">
    <location>
        <begin position="1107"/>
        <end position="1126"/>
    </location>
</feature>
<dbReference type="Pfam" id="PF17862">
    <property type="entry name" value="AAA_lid_3"/>
    <property type="match status" value="1"/>
</dbReference>
<feature type="compositionally biased region" description="Basic and acidic residues" evidence="6">
    <location>
        <begin position="424"/>
        <end position="437"/>
    </location>
</feature>
<dbReference type="SUPFAM" id="SSF52540">
    <property type="entry name" value="P-loop containing nucleoside triphosphate hydrolases"/>
    <property type="match status" value="1"/>
</dbReference>
<dbReference type="Pfam" id="PF00004">
    <property type="entry name" value="AAA"/>
    <property type="match status" value="1"/>
</dbReference>
<evidence type="ECO:0000256" key="1">
    <source>
        <dbReference type="ARBA" id="ARBA00004572"/>
    </source>
</evidence>
<feature type="compositionally biased region" description="Low complexity" evidence="6">
    <location>
        <begin position="490"/>
        <end position="503"/>
    </location>
</feature>
<evidence type="ECO:0000256" key="3">
    <source>
        <dbReference type="ARBA" id="ARBA00022787"/>
    </source>
</evidence>
<dbReference type="SMART" id="SM00382">
    <property type="entry name" value="AAA"/>
    <property type="match status" value="1"/>
</dbReference>
<proteinExistence type="predicted"/>
<dbReference type="PROSITE" id="PS00674">
    <property type="entry name" value="AAA"/>
    <property type="match status" value="1"/>
</dbReference>
<dbReference type="OrthoDB" id="39734at2759"/>
<evidence type="ECO:0000259" key="7">
    <source>
        <dbReference type="SMART" id="SM00382"/>
    </source>
</evidence>
<dbReference type="GO" id="GO:0005524">
    <property type="term" value="F:ATP binding"/>
    <property type="evidence" value="ECO:0007669"/>
    <property type="project" value="UniProtKB-KW"/>
</dbReference>
<comment type="caution">
    <text evidence="8">The sequence shown here is derived from an EMBL/GenBank/DDBJ whole genome shotgun (WGS) entry which is preliminary data.</text>
</comment>
<sequence>MRSLLHPTRSLIQKRATSNAQRVLFSYSQAPHYPRREVVPERRAASRTHKRASSSATPIPPPSPAVEHENVEQSSTGIPPPEEPPEDGPEEGPEKSLDAEKTKRPRKPKTAEAEAESVQPLPPGLNILWSPDTMEPASSSALPPAEIFQEVLTDLLITLHPQTQHRGAYASSAGPMVEPTLALYSPFEGGDYIIDETVKELSRRTDSDVVVLDAVQMAAGEWGSFGKAATALELPHNPLHFRQLPARTPGSPTQASAEEEFEDDDVDFAQGFMPSHMTVHVVSPMNSSRSRQPVLTPASRGPPATSKTKAFFDELINMSSARDTEAVLQGKRRSRLIYIRDYPTLAPSASTWYPALLASVRQRRQGPISRPTSPAANPMTIIFGMTPPIVQPSSQSPRGGPTLLGLMNARRSAPAVLGMPSKSGKHDFGEDEHAEKARERRLRDRLRRWERDEQSFCNEIPRLPQFSEGGNGSNERPGVLMLGGQGLSGGSSTPPSALLSALQNGGAGRGDGTSDSTQFFRTSILVPSIRNHAMERNCRVSRRREINELTMRMGIGSVGGKLEGEFLALTTPPETAELEQTPNDAADKGKFEPESSNALKMWDDWGKHVEAWANVKDIADRAVGSVVAMNISTLKSSLDSTPVPWSSVVSAWTARSSIRDIRKSWLHESTGRLGKDQAEDATEAPTPTQDEVIQRVKDDPDLTSHEQRLLGCIIDSATMPTSFSQVHLPVHTIDSIRTIASLPLLYPAAFQQGILKQHSMTGCLLFGPPGTGKTLVVRALAKEAGCRMLAVQPSDVMDMYVGEGEKLVRSVFSLARRLSPCVIFLDEIDALFGARSSARETGGALAHNGVITEFMQEMDGLKSNRDSNVIVIGATNRPFDLDDAVLRRLPRRLLVDLPGEKERAEIFKILLHDETLASDVDISWLAKRTELFSGSDLKHLCVAAALDAVKEGLVLPWAVPKTEMQEVTSVTSSESSEATSDETSATNGTDAEEVALTFPETVQSEELTDEVYSATIENEQNETSTDEVSSASCEEVQSENSTEQQPLSAEDLLLPRVLYLRHFSKALREITPSSSESLGSLSALRKWNEEFGEGQKKKRKIMWGKGRFGFTEPGAENTSDGRVSGP</sequence>
<feature type="region of interest" description="Disordered" evidence="6">
    <location>
        <begin position="34"/>
        <end position="141"/>
    </location>
</feature>
<name>A0A4S4LJ53_9AGAM</name>
<keyword evidence="4" id="KW-0067">ATP-binding</keyword>
<dbReference type="PANTHER" id="PTHR45644:SF56">
    <property type="entry name" value="AAA ATPASE, PUTATIVE (AFU_ORTHOLOGUE AFUA_2G12920)-RELATED"/>
    <property type="match status" value="1"/>
</dbReference>
<evidence type="ECO:0000256" key="5">
    <source>
        <dbReference type="ARBA" id="ARBA00023128"/>
    </source>
</evidence>
<dbReference type="InterPro" id="IPR003959">
    <property type="entry name" value="ATPase_AAA_core"/>
</dbReference>
<dbReference type="InterPro" id="IPR003960">
    <property type="entry name" value="ATPase_AAA_CS"/>
</dbReference>
<organism evidence="8 9">
    <name type="scientific">Phellinidium pouzarii</name>
    <dbReference type="NCBI Taxonomy" id="167371"/>
    <lineage>
        <taxon>Eukaryota</taxon>
        <taxon>Fungi</taxon>
        <taxon>Dikarya</taxon>
        <taxon>Basidiomycota</taxon>
        <taxon>Agaricomycotina</taxon>
        <taxon>Agaricomycetes</taxon>
        <taxon>Hymenochaetales</taxon>
        <taxon>Hymenochaetaceae</taxon>
        <taxon>Phellinidium</taxon>
    </lineage>
</organism>
<keyword evidence="3" id="KW-0472">Membrane</keyword>
<evidence type="ECO:0000256" key="4">
    <source>
        <dbReference type="ARBA" id="ARBA00022840"/>
    </source>
</evidence>
<feature type="region of interest" description="Disordered" evidence="6">
    <location>
        <begin position="284"/>
        <end position="306"/>
    </location>
</feature>
<dbReference type="InterPro" id="IPR003593">
    <property type="entry name" value="AAA+_ATPase"/>
</dbReference>
<feature type="region of interest" description="Disordered" evidence="6">
    <location>
        <begin position="966"/>
        <end position="992"/>
    </location>
</feature>
<feature type="region of interest" description="Disordered" evidence="6">
    <location>
        <begin position="1018"/>
        <end position="1048"/>
    </location>
</feature>
<evidence type="ECO:0000313" key="8">
    <source>
        <dbReference type="EMBL" id="THH11835.1"/>
    </source>
</evidence>
<keyword evidence="3" id="KW-1000">Mitochondrion outer membrane</keyword>
<accession>A0A4S4LJ53</accession>
<feature type="region of interest" description="Disordered" evidence="6">
    <location>
        <begin position="672"/>
        <end position="691"/>
    </location>
</feature>
<reference evidence="8 9" key="1">
    <citation type="submission" date="2019-02" db="EMBL/GenBank/DDBJ databases">
        <title>Genome sequencing of the rare red list fungi Phellinidium pouzarii.</title>
        <authorList>
            <person name="Buettner E."/>
            <person name="Kellner H."/>
        </authorList>
    </citation>
    <scope>NUCLEOTIDE SEQUENCE [LARGE SCALE GENOMIC DNA]</scope>
    <source>
        <strain evidence="8 9">DSM 108285</strain>
    </source>
</reference>
<dbReference type="EMBL" id="SGPK01000007">
    <property type="protein sequence ID" value="THH11835.1"/>
    <property type="molecule type" value="Genomic_DNA"/>
</dbReference>
<feature type="compositionally biased region" description="Basic and acidic residues" evidence="6">
    <location>
        <begin position="34"/>
        <end position="44"/>
    </location>
</feature>
<dbReference type="PANTHER" id="PTHR45644">
    <property type="entry name" value="AAA ATPASE, PUTATIVE (AFU_ORTHOLOGUE AFUA_2G12920)-RELATED-RELATED"/>
    <property type="match status" value="1"/>
</dbReference>
<dbReference type="GO" id="GO:0016887">
    <property type="term" value="F:ATP hydrolysis activity"/>
    <property type="evidence" value="ECO:0007669"/>
    <property type="project" value="InterPro"/>
</dbReference>
<feature type="region of interest" description="Disordered" evidence="6">
    <location>
        <begin position="417"/>
        <end position="437"/>
    </location>
</feature>
<feature type="compositionally biased region" description="Polar residues" evidence="6">
    <location>
        <begin position="1116"/>
        <end position="1126"/>
    </location>
</feature>
<dbReference type="AlphaFoldDB" id="A0A4S4LJ53"/>
<keyword evidence="9" id="KW-1185">Reference proteome</keyword>
<dbReference type="InterPro" id="IPR041569">
    <property type="entry name" value="AAA_lid_3"/>
</dbReference>
<protein>
    <recommendedName>
        <fullName evidence="7">AAA+ ATPase domain-containing protein</fullName>
    </recommendedName>
</protein>
<feature type="domain" description="AAA+ ATPase" evidence="7">
    <location>
        <begin position="759"/>
        <end position="899"/>
    </location>
</feature>
<feature type="compositionally biased region" description="Basic and acidic residues" evidence="6">
    <location>
        <begin position="92"/>
        <end position="102"/>
    </location>
</feature>
<keyword evidence="2" id="KW-0547">Nucleotide-binding</keyword>
<dbReference type="Proteomes" id="UP000308199">
    <property type="component" value="Unassembled WGS sequence"/>
</dbReference>
<comment type="subcellular location">
    <subcellularLocation>
        <location evidence="1">Mitochondrion outer membrane</location>
        <topology evidence="1">Single-pass membrane protein</topology>
    </subcellularLocation>
</comment>
<gene>
    <name evidence="8" type="ORF">EW145_g398</name>
</gene>
<feature type="compositionally biased region" description="Polar residues" evidence="6">
    <location>
        <begin position="1038"/>
        <end position="1047"/>
    </location>
</feature>
<keyword evidence="5" id="KW-0496">Mitochondrion</keyword>
<dbReference type="GO" id="GO:0005741">
    <property type="term" value="C:mitochondrial outer membrane"/>
    <property type="evidence" value="ECO:0007669"/>
    <property type="project" value="UniProtKB-SubCell"/>
</dbReference>
<dbReference type="Gene3D" id="1.10.8.60">
    <property type="match status" value="1"/>
</dbReference>
<feature type="compositionally biased region" description="Polar residues" evidence="6">
    <location>
        <begin position="284"/>
        <end position="293"/>
    </location>
</feature>
<dbReference type="InterPro" id="IPR027417">
    <property type="entry name" value="P-loop_NTPase"/>
</dbReference>
<evidence type="ECO:0000256" key="6">
    <source>
        <dbReference type="SAM" id="MobiDB-lite"/>
    </source>
</evidence>
<dbReference type="Gene3D" id="3.40.50.300">
    <property type="entry name" value="P-loop containing nucleotide triphosphate hydrolases"/>
    <property type="match status" value="1"/>
</dbReference>
<evidence type="ECO:0000313" key="9">
    <source>
        <dbReference type="Proteomes" id="UP000308199"/>
    </source>
</evidence>
<dbReference type="InterPro" id="IPR051701">
    <property type="entry name" value="Mito_OM_Translocase_MSP1"/>
</dbReference>
<feature type="compositionally biased region" description="Polar residues" evidence="6">
    <location>
        <begin position="1018"/>
        <end position="1032"/>
    </location>
</feature>
<feature type="compositionally biased region" description="Low complexity" evidence="6">
    <location>
        <begin position="966"/>
        <end position="986"/>
    </location>
</feature>